<dbReference type="GeneID" id="5041612"/>
<dbReference type="AlphaFoldDB" id="A0DZG1"/>
<dbReference type="RefSeq" id="XP_001455825.1">
    <property type="nucleotide sequence ID" value="XM_001455788.1"/>
</dbReference>
<organism evidence="1 2">
    <name type="scientific">Paramecium tetraurelia</name>
    <dbReference type="NCBI Taxonomy" id="5888"/>
    <lineage>
        <taxon>Eukaryota</taxon>
        <taxon>Sar</taxon>
        <taxon>Alveolata</taxon>
        <taxon>Ciliophora</taxon>
        <taxon>Intramacronucleata</taxon>
        <taxon>Oligohymenophorea</taxon>
        <taxon>Peniculida</taxon>
        <taxon>Parameciidae</taxon>
        <taxon>Paramecium</taxon>
    </lineage>
</organism>
<name>A0DZG1_PARTE</name>
<evidence type="ECO:0000313" key="1">
    <source>
        <dbReference type="EMBL" id="CAK88428.1"/>
    </source>
</evidence>
<dbReference type="EMBL" id="CT868650">
    <property type="protein sequence ID" value="CAK88428.1"/>
    <property type="molecule type" value="Genomic_DNA"/>
</dbReference>
<accession>A0DZG1</accession>
<evidence type="ECO:0000313" key="2">
    <source>
        <dbReference type="Proteomes" id="UP000000600"/>
    </source>
</evidence>
<dbReference type="HOGENOM" id="CLU_2042621_0_0_1"/>
<gene>
    <name evidence="1" type="ORF">GSPATT00021595001</name>
</gene>
<sequence>MRMQIQVLPWHIQLQQKVLSIQTIFLQQLFKQSIDFLKLYQKQSYQQKFTKKCKYKPPNDMTSYVITIVRSNPINAVLTPQHHLQIIPKIPPTKVKKIFGNANPEYSNLNYEMVMTNYSIN</sequence>
<protein>
    <submittedName>
        <fullName evidence="1">Uncharacterized protein</fullName>
    </submittedName>
</protein>
<dbReference type="KEGG" id="ptm:GSPATT00021595001"/>
<dbReference type="Proteomes" id="UP000000600">
    <property type="component" value="Unassembled WGS sequence"/>
</dbReference>
<reference evidence="1 2" key="1">
    <citation type="journal article" date="2006" name="Nature">
        <title>Global trends of whole-genome duplications revealed by the ciliate Paramecium tetraurelia.</title>
        <authorList>
            <consortium name="Genoscope"/>
            <person name="Aury J.-M."/>
            <person name="Jaillon O."/>
            <person name="Duret L."/>
            <person name="Noel B."/>
            <person name="Jubin C."/>
            <person name="Porcel B.M."/>
            <person name="Segurens B."/>
            <person name="Daubin V."/>
            <person name="Anthouard V."/>
            <person name="Aiach N."/>
            <person name="Arnaiz O."/>
            <person name="Billaut A."/>
            <person name="Beisson J."/>
            <person name="Blanc I."/>
            <person name="Bouhouche K."/>
            <person name="Camara F."/>
            <person name="Duharcourt S."/>
            <person name="Guigo R."/>
            <person name="Gogendeau D."/>
            <person name="Katinka M."/>
            <person name="Keller A.-M."/>
            <person name="Kissmehl R."/>
            <person name="Klotz C."/>
            <person name="Koll F."/>
            <person name="Le Moue A."/>
            <person name="Lepere C."/>
            <person name="Malinsky S."/>
            <person name="Nowacki M."/>
            <person name="Nowak J.K."/>
            <person name="Plattner H."/>
            <person name="Poulain J."/>
            <person name="Ruiz F."/>
            <person name="Serrano V."/>
            <person name="Zagulski M."/>
            <person name="Dessen P."/>
            <person name="Betermier M."/>
            <person name="Weissenbach J."/>
            <person name="Scarpelli C."/>
            <person name="Schachter V."/>
            <person name="Sperling L."/>
            <person name="Meyer E."/>
            <person name="Cohen J."/>
            <person name="Wincker P."/>
        </authorList>
    </citation>
    <scope>NUCLEOTIDE SEQUENCE [LARGE SCALE GENOMIC DNA]</scope>
    <source>
        <strain evidence="1 2">Stock d4-2</strain>
    </source>
</reference>
<dbReference type="InParanoid" id="A0DZG1"/>
<proteinExistence type="predicted"/>
<keyword evidence="2" id="KW-1185">Reference proteome</keyword>